<dbReference type="EMBL" id="ANJA01001556">
    <property type="protein sequence ID" value="ETO76337.1"/>
    <property type="molecule type" value="Genomic_DNA"/>
</dbReference>
<dbReference type="Proteomes" id="UP000028582">
    <property type="component" value="Unassembled WGS sequence"/>
</dbReference>
<reference evidence="1 2" key="1">
    <citation type="submission" date="2013-11" db="EMBL/GenBank/DDBJ databases">
        <title>The Genome Sequence of Phytophthora parasitica P1976.</title>
        <authorList>
            <consortium name="The Broad Institute Genomics Platform"/>
            <person name="Russ C."/>
            <person name="Tyler B."/>
            <person name="Panabieres F."/>
            <person name="Shan W."/>
            <person name="Tripathy S."/>
            <person name="Grunwald N."/>
            <person name="Machado M."/>
            <person name="Johnson C.S."/>
            <person name="Walker B."/>
            <person name="Young S."/>
            <person name="Zeng Q."/>
            <person name="Gargeya S."/>
            <person name="Fitzgerald M."/>
            <person name="Haas B."/>
            <person name="Abouelleil A."/>
            <person name="Allen A.W."/>
            <person name="Alvarado L."/>
            <person name="Arachchi H.M."/>
            <person name="Berlin A.M."/>
            <person name="Chapman S.B."/>
            <person name="Gainer-Dewar J."/>
            <person name="Goldberg J."/>
            <person name="Griggs A."/>
            <person name="Gujja S."/>
            <person name="Hansen M."/>
            <person name="Howarth C."/>
            <person name="Imamovic A."/>
            <person name="Ireland A."/>
            <person name="Larimer J."/>
            <person name="McCowan C."/>
            <person name="Murphy C."/>
            <person name="Pearson M."/>
            <person name="Poon T.W."/>
            <person name="Priest M."/>
            <person name="Roberts A."/>
            <person name="Saif S."/>
            <person name="Shea T."/>
            <person name="Sisk P."/>
            <person name="Sykes S."/>
            <person name="Wortman J."/>
            <person name="Nusbaum C."/>
            <person name="Birren B."/>
        </authorList>
    </citation>
    <scope>NUCLEOTIDE SEQUENCE [LARGE SCALE GENOMIC DNA]</scope>
    <source>
        <strain evidence="1 2">P1976</strain>
    </source>
</reference>
<evidence type="ECO:0000313" key="1">
    <source>
        <dbReference type="EMBL" id="ETO76337.1"/>
    </source>
</evidence>
<proteinExistence type="predicted"/>
<gene>
    <name evidence="1" type="ORF">F444_08246</name>
</gene>
<dbReference type="AlphaFoldDB" id="A0A081ABS6"/>
<accession>A0A081ABS6</accession>
<sequence>MNNVSLNWRGSAVNARMTTQQLLLVCVGSVFRWSCCHMQAD</sequence>
<evidence type="ECO:0000313" key="2">
    <source>
        <dbReference type="Proteomes" id="UP000028582"/>
    </source>
</evidence>
<name>A0A081ABS6_PHYNI</name>
<organism evidence="1 2">
    <name type="scientific">Phytophthora nicotianae P1976</name>
    <dbReference type="NCBI Taxonomy" id="1317066"/>
    <lineage>
        <taxon>Eukaryota</taxon>
        <taxon>Sar</taxon>
        <taxon>Stramenopiles</taxon>
        <taxon>Oomycota</taxon>
        <taxon>Peronosporomycetes</taxon>
        <taxon>Peronosporales</taxon>
        <taxon>Peronosporaceae</taxon>
        <taxon>Phytophthora</taxon>
    </lineage>
</organism>
<protein>
    <submittedName>
        <fullName evidence="1">Uncharacterized protein</fullName>
    </submittedName>
</protein>
<comment type="caution">
    <text evidence="1">The sequence shown here is derived from an EMBL/GenBank/DDBJ whole genome shotgun (WGS) entry which is preliminary data.</text>
</comment>